<protein>
    <submittedName>
        <fullName evidence="3">LexA family transcriptional regulator</fullName>
    </submittedName>
</protein>
<dbReference type="GeneID" id="90610063"/>
<dbReference type="Gene3D" id="1.10.10.10">
    <property type="entry name" value="Winged helix-like DNA-binding domain superfamily/Winged helix DNA-binding domain"/>
    <property type="match status" value="1"/>
</dbReference>
<dbReference type="Pfam" id="PF01726">
    <property type="entry name" value="LexA_DNA_bind"/>
    <property type="match status" value="1"/>
</dbReference>
<gene>
    <name evidence="3" type="ORF">CEE69_18745</name>
</gene>
<dbReference type="RefSeq" id="WP_099262155.1">
    <property type="nucleotide sequence ID" value="NZ_NIZW01000014.1"/>
</dbReference>
<evidence type="ECO:0000313" key="3">
    <source>
        <dbReference type="EMBL" id="PHQ33935.1"/>
    </source>
</evidence>
<dbReference type="InterPro" id="IPR036388">
    <property type="entry name" value="WH-like_DNA-bd_sf"/>
</dbReference>
<accession>A0A2G1W4K2</accession>
<evidence type="ECO:0000259" key="1">
    <source>
        <dbReference type="Pfam" id="PF01726"/>
    </source>
</evidence>
<dbReference type="InterPro" id="IPR006199">
    <property type="entry name" value="LexA_DNA-bd_dom"/>
</dbReference>
<comment type="caution">
    <text evidence="3">The sequence shown here is derived from an EMBL/GenBank/DDBJ whole genome shotgun (WGS) entry which is preliminary data.</text>
</comment>
<dbReference type="InterPro" id="IPR036390">
    <property type="entry name" value="WH_DNA-bd_sf"/>
</dbReference>
<keyword evidence="4" id="KW-1185">Reference proteome</keyword>
<dbReference type="SUPFAM" id="SSF159941">
    <property type="entry name" value="MM3350-like"/>
    <property type="match status" value="1"/>
</dbReference>
<dbReference type="InterPro" id="IPR024047">
    <property type="entry name" value="MM3350-like_sf"/>
</dbReference>
<dbReference type="AlphaFoldDB" id="A0A2G1W4K2"/>
<dbReference type="Gene3D" id="3.10.290.30">
    <property type="entry name" value="MM3350-like"/>
    <property type="match status" value="1"/>
</dbReference>
<evidence type="ECO:0000259" key="2">
    <source>
        <dbReference type="Pfam" id="PF07929"/>
    </source>
</evidence>
<name>A0A2G1W4K2_9BACT</name>
<dbReference type="OrthoDB" id="9801392at2"/>
<dbReference type="Proteomes" id="UP000225740">
    <property type="component" value="Unassembled WGS sequence"/>
</dbReference>
<dbReference type="PANTHER" id="PTHR41878">
    <property type="entry name" value="LEXA REPRESSOR-RELATED"/>
    <property type="match status" value="1"/>
</dbReference>
<dbReference type="SUPFAM" id="SSF46785">
    <property type="entry name" value="Winged helix' DNA-binding domain"/>
    <property type="match status" value="1"/>
</dbReference>
<dbReference type="EMBL" id="NIZW01000014">
    <property type="protein sequence ID" value="PHQ33935.1"/>
    <property type="molecule type" value="Genomic_DNA"/>
</dbReference>
<dbReference type="Pfam" id="PF07929">
    <property type="entry name" value="PRiA4_ORF3"/>
    <property type="match status" value="1"/>
</dbReference>
<feature type="domain" description="Plasmid pRiA4b Orf3-like" evidence="2">
    <location>
        <begin position="115"/>
        <end position="284"/>
    </location>
</feature>
<feature type="domain" description="LexA repressor DNA-binding" evidence="1">
    <location>
        <begin position="1"/>
        <end position="63"/>
    </location>
</feature>
<sequence length="298" mass="33508">MADFTPTQGRYLSYIHAYTAGFGLPPAESEIAEAIGVSPPSVNQMMKMLQKKGLIHREPGVPRSIQILIDESLIPKWSGGKITRVVREWVMTNPDTKKQARPTLANKKHKPPAEIYVIKITLSGSKPPIWRRIETGDVSLAKLHELIQAAMGWTNSHLHQFVIGEACYVDPRGLEHGMMEWAQSYSGITIAKLVAMQGAKLKMQYDYDFGDGWEHKIVLEKIVVPKPDVTYPRCTAGKNACPPEDVGGIWGYYEYLEALSNPKHPEHEEHMQWSGPFDATEFDNLEATHLMQTGMPSW</sequence>
<proteinExistence type="predicted"/>
<evidence type="ECO:0000313" key="4">
    <source>
        <dbReference type="Proteomes" id="UP000225740"/>
    </source>
</evidence>
<dbReference type="GO" id="GO:0006508">
    <property type="term" value="P:proteolysis"/>
    <property type="evidence" value="ECO:0007669"/>
    <property type="project" value="InterPro"/>
</dbReference>
<organism evidence="3 4">
    <name type="scientific">Rhodopirellula bahusiensis</name>
    <dbReference type="NCBI Taxonomy" id="2014065"/>
    <lineage>
        <taxon>Bacteria</taxon>
        <taxon>Pseudomonadati</taxon>
        <taxon>Planctomycetota</taxon>
        <taxon>Planctomycetia</taxon>
        <taxon>Pirellulales</taxon>
        <taxon>Pirellulaceae</taxon>
        <taxon>Rhodopirellula</taxon>
    </lineage>
</organism>
<dbReference type="GO" id="GO:0004252">
    <property type="term" value="F:serine-type endopeptidase activity"/>
    <property type="evidence" value="ECO:0007669"/>
    <property type="project" value="InterPro"/>
</dbReference>
<reference evidence="3 4" key="1">
    <citation type="submission" date="2017-06" db="EMBL/GenBank/DDBJ databases">
        <title>Description of Rhodopirellula bahusiensis sp. nov.</title>
        <authorList>
            <person name="Kizina J."/>
            <person name="Harder J."/>
        </authorList>
    </citation>
    <scope>NUCLEOTIDE SEQUENCE [LARGE SCALE GENOMIC DNA]</scope>
    <source>
        <strain evidence="3 4">SWK21</strain>
    </source>
</reference>
<dbReference type="InterPro" id="IPR012912">
    <property type="entry name" value="Plasmid_pRiA4b_Orf3-like"/>
</dbReference>
<dbReference type="PANTHER" id="PTHR41878:SF1">
    <property type="entry name" value="TNPR PROTEIN"/>
    <property type="match status" value="1"/>
</dbReference>